<evidence type="ECO:0000313" key="3">
    <source>
        <dbReference type="Proteomes" id="UP000053201"/>
    </source>
</evidence>
<dbReference type="EMBL" id="KQ257453">
    <property type="protein sequence ID" value="KND02591.1"/>
    <property type="molecule type" value="Genomic_DNA"/>
</dbReference>
<keyword evidence="1" id="KW-0732">Signal</keyword>
<dbReference type="InParanoid" id="A0A0L0HMF5"/>
<dbReference type="Proteomes" id="UP000053201">
    <property type="component" value="Unassembled WGS sequence"/>
</dbReference>
<feature type="signal peptide" evidence="1">
    <location>
        <begin position="1"/>
        <end position="22"/>
    </location>
</feature>
<evidence type="ECO:0000256" key="1">
    <source>
        <dbReference type="SAM" id="SignalP"/>
    </source>
</evidence>
<dbReference type="GeneID" id="27692203"/>
<keyword evidence="3" id="KW-1185">Reference proteome</keyword>
<dbReference type="VEuPathDB" id="FungiDB:SPPG_09078"/>
<proteinExistence type="predicted"/>
<sequence length="187" mass="20967">MRWLAAASLWTSLETRLPLVGAMTQFRTTGISLISGDPEPMVYVIQPTLSHSSMVFALNYDAHQGLQESLAAETNQNIHLTARPPISTLKDHPITFALNMTLLLSQEVLVRSRKLREKGCVSSCMPRGTRILSYGMVRWSRCARSFGQKANVLYQILSHQRRHATVQADRCQAILAHMLHIIAHGSY</sequence>
<accession>A0A0L0HMF5</accession>
<name>A0A0L0HMF5_SPIPD</name>
<feature type="chain" id="PRO_5005539948" evidence="1">
    <location>
        <begin position="23"/>
        <end position="187"/>
    </location>
</feature>
<reference evidence="2 3" key="1">
    <citation type="submission" date="2009-08" db="EMBL/GenBank/DDBJ databases">
        <title>The Genome Sequence of Spizellomyces punctatus strain DAOM BR117.</title>
        <authorList>
            <consortium name="The Broad Institute Genome Sequencing Platform"/>
            <person name="Russ C."/>
            <person name="Cuomo C."/>
            <person name="Shea T."/>
            <person name="Young S.K."/>
            <person name="Zeng Q."/>
            <person name="Koehrsen M."/>
            <person name="Haas B."/>
            <person name="Borodovsky M."/>
            <person name="Guigo R."/>
            <person name="Alvarado L."/>
            <person name="Berlin A."/>
            <person name="Bochicchio J."/>
            <person name="Borenstein D."/>
            <person name="Chapman S."/>
            <person name="Chen Z."/>
            <person name="Engels R."/>
            <person name="Freedman E."/>
            <person name="Gellesch M."/>
            <person name="Goldberg J."/>
            <person name="Griggs A."/>
            <person name="Gujja S."/>
            <person name="Heiman D."/>
            <person name="Hepburn T."/>
            <person name="Howarth C."/>
            <person name="Jen D."/>
            <person name="Larson L."/>
            <person name="Lewis B."/>
            <person name="Mehta T."/>
            <person name="Park D."/>
            <person name="Pearson M."/>
            <person name="Roberts A."/>
            <person name="Saif S."/>
            <person name="Shenoy N."/>
            <person name="Sisk P."/>
            <person name="Stolte C."/>
            <person name="Sykes S."/>
            <person name="Thomson T."/>
            <person name="Walk T."/>
            <person name="White J."/>
            <person name="Yandava C."/>
            <person name="Burger G."/>
            <person name="Gray M.W."/>
            <person name="Holland P.W.H."/>
            <person name="King N."/>
            <person name="Lang F.B.F."/>
            <person name="Roger A.J."/>
            <person name="Ruiz-Trillo I."/>
            <person name="Lander E."/>
            <person name="Nusbaum C."/>
        </authorList>
    </citation>
    <scope>NUCLEOTIDE SEQUENCE [LARGE SCALE GENOMIC DNA]</scope>
    <source>
        <strain evidence="2 3">DAOM BR117</strain>
    </source>
</reference>
<dbReference type="RefSeq" id="XP_016610630.1">
    <property type="nucleotide sequence ID" value="XM_016757232.1"/>
</dbReference>
<dbReference type="AlphaFoldDB" id="A0A0L0HMF5"/>
<protein>
    <submittedName>
        <fullName evidence="2">Uncharacterized protein</fullName>
    </submittedName>
</protein>
<evidence type="ECO:0000313" key="2">
    <source>
        <dbReference type="EMBL" id="KND02591.1"/>
    </source>
</evidence>
<gene>
    <name evidence="2" type="ORF">SPPG_09078</name>
</gene>
<organism evidence="2 3">
    <name type="scientific">Spizellomyces punctatus (strain DAOM BR117)</name>
    <dbReference type="NCBI Taxonomy" id="645134"/>
    <lineage>
        <taxon>Eukaryota</taxon>
        <taxon>Fungi</taxon>
        <taxon>Fungi incertae sedis</taxon>
        <taxon>Chytridiomycota</taxon>
        <taxon>Chytridiomycota incertae sedis</taxon>
        <taxon>Chytridiomycetes</taxon>
        <taxon>Spizellomycetales</taxon>
        <taxon>Spizellomycetaceae</taxon>
        <taxon>Spizellomyces</taxon>
    </lineage>
</organism>